<dbReference type="SUPFAM" id="SSF49493">
    <property type="entry name" value="HSP40/DnaJ peptide-binding domain"/>
    <property type="match status" value="2"/>
</dbReference>
<keyword evidence="2" id="KW-0862">Zinc</keyword>
<dbReference type="PANTHER" id="PTHR24078:SF553">
    <property type="entry name" value="DNAJ HOMOLOG SUBFAMILY B MEMBER 5"/>
    <property type="match status" value="1"/>
</dbReference>
<dbReference type="GO" id="GO:0003677">
    <property type="term" value="F:DNA binding"/>
    <property type="evidence" value="ECO:0007669"/>
    <property type="project" value="UniProtKB-KW"/>
</dbReference>
<keyword evidence="1" id="KW-0677">Repeat</keyword>
<dbReference type="PANTHER" id="PTHR24078">
    <property type="entry name" value="DNAJ HOMOLOG SUBFAMILY C MEMBER"/>
    <property type="match status" value="1"/>
</dbReference>
<dbReference type="Pfam" id="PF01556">
    <property type="entry name" value="DnaJ_C"/>
    <property type="match status" value="1"/>
</dbReference>
<reference evidence="5 6" key="1">
    <citation type="submission" date="2016-10" db="EMBL/GenBank/DDBJ databases">
        <authorList>
            <person name="de Groot N.N."/>
        </authorList>
    </citation>
    <scope>NUCLEOTIDE SEQUENCE [LARGE SCALE GENOMIC DNA]</scope>
    <source>
        <strain evidence="5 6">DSM 25186</strain>
    </source>
</reference>
<dbReference type="InterPro" id="IPR008971">
    <property type="entry name" value="HSP40/DnaJ_pept-bd"/>
</dbReference>
<dbReference type="InterPro" id="IPR001623">
    <property type="entry name" value="DnaJ_domain"/>
</dbReference>
<name>A0A1G8X7A4_9BACT</name>
<dbReference type="GO" id="GO:0005829">
    <property type="term" value="C:cytosol"/>
    <property type="evidence" value="ECO:0007669"/>
    <property type="project" value="TreeGrafter"/>
</dbReference>
<dbReference type="SMART" id="SM00271">
    <property type="entry name" value="DnaJ"/>
    <property type="match status" value="1"/>
</dbReference>
<dbReference type="FunFam" id="1.10.287.110:FF:000034">
    <property type="entry name" value="Chaperone protein DnaJ"/>
    <property type="match status" value="1"/>
</dbReference>
<dbReference type="PRINTS" id="PR00625">
    <property type="entry name" value="JDOMAIN"/>
</dbReference>
<dbReference type="STRING" id="1075417.SAMN05421823_101281"/>
<dbReference type="CDD" id="cd06257">
    <property type="entry name" value="DnaJ"/>
    <property type="match status" value="1"/>
</dbReference>
<dbReference type="InterPro" id="IPR002939">
    <property type="entry name" value="DnaJ_C"/>
</dbReference>
<dbReference type="Gene3D" id="1.10.287.110">
    <property type="entry name" value="DnaJ domain"/>
    <property type="match status" value="1"/>
</dbReference>
<dbReference type="FunFam" id="2.60.260.20:FF:000013">
    <property type="entry name" value="DnaJ subfamily B member 11"/>
    <property type="match status" value="1"/>
</dbReference>
<dbReference type="RefSeq" id="WP_089678159.1">
    <property type="nucleotide sequence ID" value="NZ_FNFO01000001.1"/>
</dbReference>
<dbReference type="PROSITE" id="PS00636">
    <property type="entry name" value="DNAJ_1"/>
    <property type="match status" value="1"/>
</dbReference>
<dbReference type="GO" id="GO:0051087">
    <property type="term" value="F:protein-folding chaperone binding"/>
    <property type="evidence" value="ECO:0007669"/>
    <property type="project" value="TreeGrafter"/>
</dbReference>
<dbReference type="CDD" id="cd10747">
    <property type="entry name" value="DnaJ_C"/>
    <property type="match status" value="1"/>
</dbReference>
<dbReference type="PROSITE" id="PS50076">
    <property type="entry name" value="DNAJ_2"/>
    <property type="match status" value="1"/>
</dbReference>
<proteinExistence type="predicted"/>
<keyword evidence="6" id="KW-1185">Reference proteome</keyword>
<evidence type="ECO:0000256" key="3">
    <source>
        <dbReference type="ARBA" id="ARBA00023186"/>
    </source>
</evidence>
<gene>
    <name evidence="5" type="ORF">SAMN05421823_101281</name>
</gene>
<organism evidence="5 6">
    <name type="scientific">Catalinimonas alkaloidigena</name>
    <dbReference type="NCBI Taxonomy" id="1075417"/>
    <lineage>
        <taxon>Bacteria</taxon>
        <taxon>Pseudomonadati</taxon>
        <taxon>Bacteroidota</taxon>
        <taxon>Cytophagia</taxon>
        <taxon>Cytophagales</taxon>
        <taxon>Catalimonadaceae</taxon>
        <taxon>Catalinimonas</taxon>
    </lineage>
</organism>
<evidence type="ECO:0000256" key="1">
    <source>
        <dbReference type="ARBA" id="ARBA00022737"/>
    </source>
</evidence>
<keyword evidence="3" id="KW-0143">Chaperone</keyword>
<dbReference type="AlphaFoldDB" id="A0A1G8X7A4"/>
<keyword evidence="2" id="KW-0479">Metal-binding</keyword>
<keyword evidence="2" id="KW-0863">Zinc-finger</keyword>
<dbReference type="InterPro" id="IPR036869">
    <property type="entry name" value="J_dom_sf"/>
</dbReference>
<sequence>MQYKDYYQILGVDKSATQDDIKKAYRKLAVKYHPDKNPDNKQAEDRFKEITEANEVLSDPDKRAKYDRLGANWKQYENMDPSQYAHAGNNGGGYHYQFEGDLGDIFGNTGGFSDFFNQFFGGDFGGSSRFRTSGDFGGGYRSGRARAPKGQDYESQLEVSLEEAQQGTERTFSLEGEQLRIKIKPGIEDGQRIRLKGKGAPGPGGTARGDLYLTLHVLPNPHYERRGDDLYTTVGLPLYDALLGGKVNIPTLTGSVNVTLKEGTQNGKTLRLKGLGIPNYKNPEQKGDLYVTLQVQLPTQLTEEERTAFRKLRSTRSH</sequence>
<dbReference type="InterPro" id="IPR018253">
    <property type="entry name" value="DnaJ_domain_CS"/>
</dbReference>
<evidence type="ECO:0000256" key="2">
    <source>
        <dbReference type="ARBA" id="ARBA00022771"/>
    </source>
</evidence>
<dbReference type="Gene3D" id="2.60.260.20">
    <property type="entry name" value="Urease metallochaperone UreE, N-terminal domain"/>
    <property type="match status" value="2"/>
</dbReference>
<dbReference type="GO" id="GO:0006457">
    <property type="term" value="P:protein folding"/>
    <property type="evidence" value="ECO:0007669"/>
    <property type="project" value="InterPro"/>
</dbReference>
<dbReference type="OrthoDB" id="9779889at2"/>
<dbReference type="Pfam" id="PF00226">
    <property type="entry name" value="DnaJ"/>
    <property type="match status" value="1"/>
</dbReference>
<dbReference type="SUPFAM" id="SSF46565">
    <property type="entry name" value="Chaperone J-domain"/>
    <property type="match status" value="1"/>
</dbReference>
<feature type="domain" description="J" evidence="4">
    <location>
        <begin position="5"/>
        <end position="70"/>
    </location>
</feature>
<dbReference type="EMBL" id="FNFO01000001">
    <property type="protein sequence ID" value="SDJ86186.1"/>
    <property type="molecule type" value="Genomic_DNA"/>
</dbReference>
<evidence type="ECO:0000313" key="5">
    <source>
        <dbReference type="EMBL" id="SDJ86186.1"/>
    </source>
</evidence>
<evidence type="ECO:0000259" key="4">
    <source>
        <dbReference type="PROSITE" id="PS50076"/>
    </source>
</evidence>
<dbReference type="Proteomes" id="UP000198510">
    <property type="component" value="Unassembled WGS sequence"/>
</dbReference>
<accession>A0A1G8X7A4</accession>
<dbReference type="GO" id="GO:0008270">
    <property type="term" value="F:zinc ion binding"/>
    <property type="evidence" value="ECO:0007669"/>
    <property type="project" value="UniProtKB-KW"/>
</dbReference>
<protein>
    <submittedName>
        <fullName evidence="5">Curved DNA-binding protein</fullName>
    </submittedName>
</protein>
<dbReference type="GO" id="GO:0051082">
    <property type="term" value="F:unfolded protein binding"/>
    <property type="evidence" value="ECO:0007669"/>
    <property type="project" value="InterPro"/>
</dbReference>
<keyword evidence="5" id="KW-0238">DNA-binding</keyword>
<dbReference type="InterPro" id="IPR051339">
    <property type="entry name" value="DnaJ_subfamily_B"/>
</dbReference>
<evidence type="ECO:0000313" key="6">
    <source>
        <dbReference type="Proteomes" id="UP000198510"/>
    </source>
</evidence>